<dbReference type="SUPFAM" id="SSF52440">
    <property type="entry name" value="PreATP-grasp domain"/>
    <property type="match status" value="1"/>
</dbReference>
<dbReference type="PANTHER" id="PTHR18866">
    <property type="entry name" value="CARBOXYLASE:PYRUVATE/ACETYL-COA/PROPIONYL-COA CARBOXYLASE"/>
    <property type="match status" value="1"/>
</dbReference>
<dbReference type="FunFam" id="3.30.1490.20:FF:000003">
    <property type="entry name" value="acetyl-CoA carboxylase isoform X1"/>
    <property type="match status" value="1"/>
</dbReference>
<evidence type="ECO:0000256" key="1">
    <source>
        <dbReference type="ARBA" id="ARBA00022598"/>
    </source>
</evidence>
<evidence type="ECO:0000259" key="7">
    <source>
        <dbReference type="PROSITE" id="PS50979"/>
    </source>
</evidence>
<evidence type="ECO:0000256" key="3">
    <source>
        <dbReference type="ARBA" id="ARBA00022840"/>
    </source>
</evidence>
<gene>
    <name evidence="8" type="ORF">EH165_10515</name>
</gene>
<evidence type="ECO:0000313" key="9">
    <source>
        <dbReference type="Proteomes" id="UP000268084"/>
    </source>
</evidence>
<dbReference type="SMART" id="SM00878">
    <property type="entry name" value="Biotin_carb_C"/>
    <property type="match status" value="1"/>
</dbReference>
<dbReference type="InterPro" id="IPR050856">
    <property type="entry name" value="Biotin_carboxylase_complex"/>
</dbReference>
<keyword evidence="9" id="KW-1185">Reference proteome</keyword>
<keyword evidence="1" id="KW-0436">Ligase</keyword>
<dbReference type="RefSeq" id="WP_124799408.1">
    <property type="nucleotide sequence ID" value="NZ_CP034170.1"/>
</dbReference>
<dbReference type="InterPro" id="IPR011764">
    <property type="entry name" value="Biotin_carboxylation_dom"/>
</dbReference>
<dbReference type="EMBL" id="CP034170">
    <property type="protein sequence ID" value="AZI58499.1"/>
    <property type="molecule type" value="Genomic_DNA"/>
</dbReference>
<feature type="domain" description="ATP-grasp" evidence="6">
    <location>
        <begin position="120"/>
        <end position="318"/>
    </location>
</feature>
<dbReference type="PROSITE" id="PS50979">
    <property type="entry name" value="BC"/>
    <property type="match status" value="1"/>
</dbReference>
<reference evidence="8 9" key="2">
    <citation type="submission" date="2018-12" db="EMBL/GenBank/DDBJ databases">
        <title>Nakamurella antarcticus sp. nov., isolated from Antarctica South Shetland Islands soil.</title>
        <authorList>
            <person name="Peng F."/>
        </authorList>
    </citation>
    <scope>NUCLEOTIDE SEQUENCE [LARGE SCALE GENOMIC DNA]</scope>
    <source>
        <strain evidence="8 9">S14-144</strain>
    </source>
</reference>
<evidence type="ECO:0000256" key="5">
    <source>
        <dbReference type="PROSITE-ProRule" id="PRU00409"/>
    </source>
</evidence>
<dbReference type="Pfam" id="PF02786">
    <property type="entry name" value="CPSase_L_D2"/>
    <property type="match status" value="1"/>
</dbReference>
<dbReference type="SUPFAM" id="SSF51246">
    <property type="entry name" value="Rudiment single hybrid motif"/>
    <property type="match status" value="1"/>
</dbReference>
<dbReference type="InterPro" id="IPR005479">
    <property type="entry name" value="CPAse_ATP-bd"/>
</dbReference>
<dbReference type="OrthoDB" id="249215at2"/>
<reference evidence="8 9" key="1">
    <citation type="submission" date="2018-11" db="EMBL/GenBank/DDBJ databases">
        <authorList>
            <person name="Da X."/>
        </authorList>
    </citation>
    <scope>NUCLEOTIDE SEQUENCE [LARGE SCALE GENOMIC DNA]</scope>
    <source>
        <strain evidence="8 9">S14-144</strain>
    </source>
</reference>
<dbReference type="KEGG" id="nak:EH165_10515"/>
<dbReference type="InterPro" id="IPR005482">
    <property type="entry name" value="Biotin_COase_C"/>
</dbReference>
<dbReference type="FunFam" id="3.40.50.20:FF:000010">
    <property type="entry name" value="Propionyl-CoA carboxylase subunit alpha"/>
    <property type="match status" value="1"/>
</dbReference>
<accession>A0A3G8ZMF3</accession>
<dbReference type="Gene3D" id="3.30.470.20">
    <property type="entry name" value="ATP-grasp fold, B domain"/>
    <property type="match status" value="1"/>
</dbReference>
<keyword evidence="2 5" id="KW-0547">Nucleotide-binding</keyword>
<proteinExistence type="predicted"/>
<dbReference type="SUPFAM" id="SSF56059">
    <property type="entry name" value="Glutathione synthetase ATP-binding domain-like"/>
    <property type="match status" value="1"/>
</dbReference>
<sequence length="448" mass="47362">MFDSLLVANRGEIARRVIRTAKAMGLRTIAVYSEADVDLPFVLEADEAVLIGPADPAQSYRNAEAVLAAALATGAAAIHPGYGFLSENTDFARAVVDAGLIWVGPSPEAITAMGDKIAARNAMQAAGVPVAPGSEDALNSAQAALDSAAEIGYPVMIKASAGGGGMGMAVVDSAAAMEAEYEKVTAFAGRLFGDSSVFVERYYPRVRHVEVQILGLADGTVLALGERDCSVQRRNQKVAEETPSPAVDDALRAQMLSAARKAGEAVDYRGAGTVEFLLAPETGEFFFLEMNTRLQVEHPITEAVLGIDLVQAQLRVAAGEPVDFDPATLVSRGHAIELRINAEDSKRFLPGPGVITEWEEPSGPGVRVDSGYANGTTVTPSYDSLMAKLIVHGSDRSDALRTLRAAVANFVVVGPKSNLAFHAELLDNEEFISGDYDTGIIARMRARK</sequence>
<dbReference type="InterPro" id="IPR011054">
    <property type="entry name" value="Rudment_hybrid_motif"/>
</dbReference>
<evidence type="ECO:0000259" key="6">
    <source>
        <dbReference type="PROSITE" id="PS50975"/>
    </source>
</evidence>
<name>A0A3G8ZMF3_9ACTN</name>
<dbReference type="GO" id="GO:0046872">
    <property type="term" value="F:metal ion binding"/>
    <property type="evidence" value="ECO:0007669"/>
    <property type="project" value="InterPro"/>
</dbReference>
<keyword evidence="3 5" id="KW-0067">ATP-binding</keyword>
<dbReference type="GO" id="GO:0016874">
    <property type="term" value="F:ligase activity"/>
    <property type="evidence" value="ECO:0007669"/>
    <property type="project" value="UniProtKB-KW"/>
</dbReference>
<dbReference type="InterPro" id="IPR011761">
    <property type="entry name" value="ATP-grasp"/>
</dbReference>
<protein>
    <submittedName>
        <fullName evidence="8">ATP-grasp domain-containing protein</fullName>
    </submittedName>
</protein>
<dbReference type="InterPro" id="IPR016185">
    <property type="entry name" value="PreATP-grasp_dom_sf"/>
</dbReference>
<dbReference type="AlphaFoldDB" id="A0A3G8ZMF3"/>
<dbReference type="GO" id="GO:0005524">
    <property type="term" value="F:ATP binding"/>
    <property type="evidence" value="ECO:0007669"/>
    <property type="project" value="UniProtKB-UniRule"/>
</dbReference>
<keyword evidence="4" id="KW-0092">Biotin</keyword>
<organism evidence="8 9">
    <name type="scientific">Nakamurella antarctica</name>
    <dbReference type="NCBI Taxonomy" id="1902245"/>
    <lineage>
        <taxon>Bacteria</taxon>
        <taxon>Bacillati</taxon>
        <taxon>Actinomycetota</taxon>
        <taxon>Actinomycetes</taxon>
        <taxon>Nakamurellales</taxon>
        <taxon>Nakamurellaceae</taxon>
        <taxon>Nakamurella</taxon>
    </lineage>
</organism>
<dbReference type="Pfam" id="PF00289">
    <property type="entry name" value="Biotin_carb_N"/>
    <property type="match status" value="1"/>
</dbReference>
<dbReference type="PROSITE" id="PS50975">
    <property type="entry name" value="ATP_GRASP"/>
    <property type="match status" value="1"/>
</dbReference>
<evidence type="ECO:0000256" key="4">
    <source>
        <dbReference type="ARBA" id="ARBA00023267"/>
    </source>
</evidence>
<dbReference type="PROSITE" id="PS00866">
    <property type="entry name" value="CPSASE_1"/>
    <property type="match status" value="1"/>
</dbReference>
<dbReference type="Proteomes" id="UP000268084">
    <property type="component" value="Chromosome"/>
</dbReference>
<evidence type="ECO:0000256" key="2">
    <source>
        <dbReference type="ARBA" id="ARBA00022741"/>
    </source>
</evidence>
<feature type="domain" description="Biotin carboxylation" evidence="7">
    <location>
        <begin position="1"/>
        <end position="446"/>
    </location>
</feature>
<evidence type="ECO:0000313" key="8">
    <source>
        <dbReference type="EMBL" id="AZI58499.1"/>
    </source>
</evidence>
<dbReference type="InterPro" id="IPR005481">
    <property type="entry name" value="BC-like_N"/>
</dbReference>
<dbReference type="Pfam" id="PF02785">
    <property type="entry name" value="Biotin_carb_C"/>
    <property type="match status" value="1"/>
</dbReference>
<dbReference type="PANTHER" id="PTHR18866:SF126">
    <property type="entry name" value="BIOTIN CARBOXYLASE"/>
    <property type="match status" value="1"/>
</dbReference>
<dbReference type="PROSITE" id="PS00867">
    <property type="entry name" value="CPSASE_2"/>
    <property type="match status" value="1"/>
</dbReference>